<dbReference type="GO" id="GO:0016094">
    <property type="term" value="P:polyprenol biosynthetic process"/>
    <property type="evidence" value="ECO:0007669"/>
    <property type="project" value="TreeGrafter"/>
</dbReference>
<dbReference type="InterPro" id="IPR001441">
    <property type="entry name" value="UPP_synth-like"/>
</dbReference>
<dbReference type="Pfam" id="PF01255">
    <property type="entry name" value="Prenyltransf"/>
    <property type="match status" value="1"/>
</dbReference>
<proteinExistence type="predicted"/>
<dbReference type="GO" id="GO:0008834">
    <property type="term" value="F:ditrans,polycis-undecaprenyl-diphosphate synthase [(2E,6E)-farnesyl-diphosphate specific] activity"/>
    <property type="evidence" value="ECO:0007669"/>
    <property type="project" value="UniProtKB-EC"/>
</dbReference>
<dbReference type="Gene3D" id="3.40.1180.10">
    <property type="entry name" value="Decaprenyl diphosphate synthase-like"/>
    <property type="match status" value="1"/>
</dbReference>
<dbReference type="Proteomes" id="UP000683213">
    <property type="component" value="Unassembled WGS sequence"/>
</dbReference>
<name>A0A7J4ISZ9_9ARCH</name>
<gene>
    <name evidence="2" type="primary">uppS</name>
    <name evidence="2" type="ORF">HA237_04705</name>
    <name evidence="3" type="ORF">J4224_03985</name>
</gene>
<dbReference type="Proteomes" id="UP000577419">
    <property type="component" value="Unassembled WGS sequence"/>
</dbReference>
<sequence>MNKSPAAYYHVGVIPDGNRRWAHQRNLHPSEGHKMGAKKGRLFVDWAFAKPEIKEISMYGLSEENFKRSEDELDRLCDIYFEIGNSLLDEKVLHEKEVRVNFISTKPEKLPNNIIEVFDEVKSETKFYGNKILNILIGYTGQNEILRAVSSPMNRVKNLFFGLNENDLERNLGVKNSCDLIIRSGEEEKEREAKSGFLLWQSAYSEYYHINKFWPDVGIRDFNMAWNYFLSMRRLKGQ</sequence>
<accession>A0A7J4ISZ9</accession>
<dbReference type="EC" id="2.5.1.31" evidence="2"/>
<evidence type="ECO:0000313" key="2">
    <source>
        <dbReference type="EMBL" id="HIH08643.1"/>
    </source>
</evidence>
<organism evidence="2 4">
    <name type="scientific">Candidatus Iainarchaeum sp</name>
    <dbReference type="NCBI Taxonomy" id="3101447"/>
    <lineage>
        <taxon>Archaea</taxon>
        <taxon>Candidatus Iainarchaeota</taxon>
        <taxon>Candidatus Iainarchaeia</taxon>
        <taxon>Candidatus Iainarchaeales</taxon>
        <taxon>Candidatus Iainarchaeaceae</taxon>
        <taxon>Candidatus Iainarchaeum</taxon>
    </lineage>
</organism>
<evidence type="ECO:0000313" key="3">
    <source>
        <dbReference type="EMBL" id="MBS3059554.1"/>
    </source>
</evidence>
<dbReference type="SUPFAM" id="SSF64005">
    <property type="entry name" value="Undecaprenyl diphosphate synthase"/>
    <property type="match status" value="1"/>
</dbReference>
<reference evidence="3" key="3">
    <citation type="submission" date="2021-05" db="EMBL/GenBank/DDBJ databases">
        <title>Protein family content uncovers lineage relationships and bacterial pathway maintenance mechanisms in DPANN archaea.</title>
        <authorList>
            <person name="Castelle C.J."/>
            <person name="Meheust R."/>
            <person name="Jaffe A.L."/>
            <person name="Seitz K."/>
            <person name="Gong X."/>
            <person name="Baker B.J."/>
            <person name="Banfield J.F."/>
        </authorList>
    </citation>
    <scope>NUCLEOTIDE SEQUENCE</scope>
    <source>
        <strain evidence="3">RIFCSPHIGHO2_01_FULL_GW2011_AR10_43_9</strain>
    </source>
</reference>
<protein>
    <submittedName>
        <fullName evidence="2">Di-trans,poly-cis-decaprenylcistransferase</fullName>
        <ecNumber evidence="2">2.5.1.31</ecNumber>
    </submittedName>
</protein>
<keyword evidence="1 2" id="KW-0808">Transferase</keyword>
<dbReference type="PANTHER" id="PTHR10291:SF43">
    <property type="entry name" value="DEHYDRODOLICHYL DIPHOSPHATE SYNTHASE COMPLEX SUBUNIT DHDDS"/>
    <property type="match status" value="1"/>
</dbReference>
<dbReference type="InterPro" id="IPR036424">
    <property type="entry name" value="UPP_synth-like_sf"/>
</dbReference>
<dbReference type="NCBIfam" id="TIGR00055">
    <property type="entry name" value="uppS"/>
    <property type="match status" value="1"/>
</dbReference>
<dbReference type="EMBL" id="JAGVWF010000057">
    <property type="protein sequence ID" value="MBS3059554.1"/>
    <property type="molecule type" value="Genomic_DNA"/>
</dbReference>
<reference evidence="3" key="2">
    <citation type="submission" date="2021-03" db="EMBL/GenBank/DDBJ databases">
        <authorList>
            <person name="Jaffe A."/>
        </authorList>
    </citation>
    <scope>NUCLEOTIDE SEQUENCE</scope>
    <source>
        <strain evidence="3">RIFCSPHIGHO2_01_FULL_GW2011_AR10_43_9</strain>
    </source>
</reference>
<dbReference type="CDD" id="cd00475">
    <property type="entry name" value="Cis_IPPS"/>
    <property type="match status" value="1"/>
</dbReference>
<evidence type="ECO:0000313" key="4">
    <source>
        <dbReference type="Proteomes" id="UP000577419"/>
    </source>
</evidence>
<dbReference type="PANTHER" id="PTHR10291">
    <property type="entry name" value="DEHYDRODOLICHYL DIPHOSPHATE SYNTHASE FAMILY MEMBER"/>
    <property type="match status" value="1"/>
</dbReference>
<dbReference type="AlphaFoldDB" id="A0A7J4ISZ9"/>
<evidence type="ECO:0000256" key="1">
    <source>
        <dbReference type="ARBA" id="ARBA00022679"/>
    </source>
</evidence>
<dbReference type="EMBL" id="DUFG01000022">
    <property type="protein sequence ID" value="HIH08643.1"/>
    <property type="molecule type" value="Genomic_DNA"/>
</dbReference>
<comment type="caution">
    <text evidence="2">The sequence shown here is derived from an EMBL/GenBank/DDBJ whole genome shotgun (WGS) entry which is preliminary data.</text>
</comment>
<reference evidence="4" key="1">
    <citation type="journal article" date="2020" name="bioRxiv">
        <title>A rank-normalized archaeal taxonomy based on genome phylogeny resolves widespread incomplete and uneven classifications.</title>
        <authorList>
            <person name="Rinke C."/>
            <person name="Chuvochina M."/>
            <person name="Mussig A.J."/>
            <person name="Chaumeil P.-A."/>
            <person name="Waite D.W."/>
            <person name="Whitman W.B."/>
            <person name="Parks D.H."/>
            <person name="Hugenholtz P."/>
        </authorList>
    </citation>
    <scope>NUCLEOTIDE SEQUENCE [LARGE SCALE GENOMIC DNA]</scope>
</reference>